<evidence type="ECO:0000313" key="2">
    <source>
        <dbReference type="Proteomes" id="UP001153328"/>
    </source>
</evidence>
<evidence type="ECO:0000313" key="1">
    <source>
        <dbReference type="EMBL" id="CAG7658045.1"/>
    </source>
</evidence>
<name>A0A9W4H8F9_9ACTN</name>
<comment type="caution">
    <text evidence="1">The sequence shown here is derived from an EMBL/GenBank/DDBJ whole genome shotgun (WGS) entry which is preliminary data.</text>
</comment>
<reference evidence="1" key="1">
    <citation type="submission" date="2021-06" db="EMBL/GenBank/DDBJ databases">
        <authorList>
            <person name="Arsene-Ploetze F."/>
        </authorList>
    </citation>
    <scope>NUCLEOTIDE SEQUENCE</scope>
    <source>
        <strain evidence="1">SBRY1</strain>
    </source>
</reference>
<organism evidence="1 2">
    <name type="scientific">Actinacidiphila bryophytorum</name>
    <dbReference type="NCBI Taxonomy" id="1436133"/>
    <lineage>
        <taxon>Bacteria</taxon>
        <taxon>Bacillati</taxon>
        <taxon>Actinomycetota</taxon>
        <taxon>Actinomycetes</taxon>
        <taxon>Kitasatosporales</taxon>
        <taxon>Streptomycetaceae</taxon>
        <taxon>Actinacidiphila</taxon>
    </lineage>
</organism>
<proteinExistence type="predicted"/>
<dbReference type="Proteomes" id="UP001153328">
    <property type="component" value="Unassembled WGS sequence"/>
</dbReference>
<protein>
    <submittedName>
        <fullName evidence="1">Uncharacterized protein</fullName>
    </submittedName>
</protein>
<dbReference type="EMBL" id="CAJVAX010000023">
    <property type="protein sequence ID" value="CAG7658045.1"/>
    <property type="molecule type" value="Genomic_DNA"/>
</dbReference>
<accession>A0A9W4H8F9</accession>
<dbReference type="AlphaFoldDB" id="A0A9W4H8F9"/>
<keyword evidence="2" id="KW-1185">Reference proteome</keyword>
<sequence length="92" mass="9778">MQTQVNAGGQPGRGQDVAVLDLQHITPGGVMAGANRTLVRLEQALWSARRLSGRAELVSGRVAADRWTGRRSWQFMTVAHGSGVPGARDVTA</sequence>
<gene>
    <name evidence="1" type="ORF">SBRY_90128</name>
</gene>